<dbReference type="AlphaFoldDB" id="A0A1S3XD84"/>
<reference evidence="6" key="1">
    <citation type="submission" date="2025-08" db="UniProtKB">
        <authorList>
            <consortium name="RefSeq"/>
        </authorList>
    </citation>
    <scope>IDENTIFICATION</scope>
</reference>
<dbReference type="InterPro" id="IPR006456">
    <property type="entry name" value="ZF_HD_homeobox_Cys/His_dimer"/>
</dbReference>
<dbReference type="RefSeq" id="XP_016437905.1">
    <property type="nucleotide sequence ID" value="XM_016582419.1"/>
</dbReference>
<feature type="domain" description="ZF-HD dimerization-type" evidence="5">
    <location>
        <begin position="12"/>
        <end position="58"/>
    </location>
</feature>
<dbReference type="KEGG" id="nta:107763914"/>
<evidence type="ECO:0000256" key="1">
    <source>
        <dbReference type="ARBA" id="ARBA00022723"/>
    </source>
</evidence>
<dbReference type="STRING" id="4097.A0A1S3XD84"/>
<protein>
    <submittedName>
        <fullName evidence="6">Zinc-finger homeodomain protein 6-like</fullName>
    </submittedName>
</protein>
<evidence type="ECO:0000313" key="6">
    <source>
        <dbReference type="RefSeq" id="XP_016437905.1"/>
    </source>
</evidence>
<dbReference type="PANTHER" id="PTHR31948">
    <property type="entry name" value="ZINC-FINGER HOMEODOMAIN PROTEIN 2"/>
    <property type="match status" value="1"/>
</dbReference>
<dbReference type="Pfam" id="PF04770">
    <property type="entry name" value="ZF-HD_dimer"/>
    <property type="match status" value="1"/>
</dbReference>
<dbReference type="GO" id="GO:0000976">
    <property type="term" value="F:transcription cis-regulatory region binding"/>
    <property type="evidence" value="ECO:0000318"/>
    <property type="project" value="GO_Central"/>
</dbReference>
<keyword evidence="1" id="KW-0479">Metal-binding</keyword>
<evidence type="ECO:0000256" key="2">
    <source>
        <dbReference type="ARBA" id="ARBA00022771"/>
    </source>
</evidence>
<keyword evidence="2" id="KW-0863">Zinc-finger</keyword>
<evidence type="ECO:0000259" key="5">
    <source>
        <dbReference type="PROSITE" id="PS51523"/>
    </source>
</evidence>
<dbReference type="PROSITE" id="PS51523">
    <property type="entry name" value="ZF_HD_DIMER"/>
    <property type="match status" value="1"/>
</dbReference>
<accession>A0A1S3XD84</accession>
<proteinExistence type="predicted"/>
<sequence>MATNNKHFLVKYGECKHNYAASAMGYALDGCGEFCPNGIPESLICAACHCHRSFHRKMEMEIPVLSKSHHNHGTSLVIVVPPTPSQQQSRIHPRQTYDKNNVVATHHREQRQRRWAEER</sequence>
<evidence type="ECO:0000256" key="3">
    <source>
        <dbReference type="ARBA" id="ARBA00022833"/>
    </source>
</evidence>
<dbReference type="OrthoDB" id="1884189at2759"/>
<dbReference type="GO" id="GO:0008270">
    <property type="term" value="F:zinc ion binding"/>
    <property type="evidence" value="ECO:0007669"/>
    <property type="project" value="UniProtKB-KW"/>
</dbReference>
<dbReference type="NCBIfam" id="TIGR01566">
    <property type="entry name" value="ZF_HD_prot_N"/>
    <property type="match status" value="1"/>
</dbReference>
<dbReference type="PANTHER" id="PTHR31948:SF59">
    <property type="entry name" value="ZINC-FINGER HOMEODOMAIN PROTEIN 5-LIKE"/>
    <property type="match status" value="1"/>
</dbReference>
<organism evidence="6">
    <name type="scientific">Nicotiana tabacum</name>
    <name type="common">Common tobacco</name>
    <dbReference type="NCBI Taxonomy" id="4097"/>
    <lineage>
        <taxon>Eukaryota</taxon>
        <taxon>Viridiplantae</taxon>
        <taxon>Streptophyta</taxon>
        <taxon>Embryophyta</taxon>
        <taxon>Tracheophyta</taxon>
        <taxon>Spermatophyta</taxon>
        <taxon>Magnoliopsida</taxon>
        <taxon>eudicotyledons</taxon>
        <taxon>Gunneridae</taxon>
        <taxon>Pentapetalae</taxon>
        <taxon>asterids</taxon>
        <taxon>lamiids</taxon>
        <taxon>Solanales</taxon>
        <taxon>Solanaceae</taxon>
        <taxon>Nicotianoideae</taxon>
        <taxon>Nicotianeae</taxon>
        <taxon>Nicotiana</taxon>
    </lineage>
</organism>
<name>A0A1S3XD84_TOBAC</name>
<dbReference type="GO" id="GO:0005634">
    <property type="term" value="C:nucleus"/>
    <property type="evidence" value="ECO:0000318"/>
    <property type="project" value="GO_Central"/>
</dbReference>
<dbReference type="GO" id="GO:0006355">
    <property type="term" value="P:regulation of DNA-templated transcription"/>
    <property type="evidence" value="ECO:0000318"/>
    <property type="project" value="GO_Central"/>
</dbReference>
<evidence type="ECO:0000256" key="4">
    <source>
        <dbReference type="SAM" id="MobiDB-lite"/>
    </source>
</evidence>
<dbReference type="GO" id="GO:0003700">
    <property type="term" value="F:DNA-binding transcription factor activity"/>
    <property type="evidence" value="ECO:0000318"/>
    <property type="project" value="GO_Central"/>
</dbReference>
<feature type="region of interest" description="Disordered" evidence="4">
    <location>
        <begin position="81"/>
        <end position="119"/>
    </location>
</feature>
<dbReference type="PaxDb" id="4097-A0A1S3XD84"/>
<gene>
    <name evidence="6" type="primary">LOC107763914</name>
</gene>
<dbReference type="OMA" id="ACHCHRS"/>
<keyword evidence="3" id="KW-0862">Zinc</keyword>